<keyword evidence="15" id="KW-1185">Reference proteome</keyword>
<dbReference type="Gene3D" id="3.90.360.10">
    <property type="entry name" value="Histone acetyl transferase 1 (HAT1), N-terminal domain"/>
    <property type="match status" value="1"/>
</dbReference>
<keyword evidence="9" id="KW-0408">Iron</keyword>
<keyword evidence="6" id="KW-0378">Hydrolase</keyword>
<dbReference type="Pfam" id="PF13307">
    <property type="entry name" value="Helicase_C_2"/>
    <property type="match status" value="1"/>
</dbReference>
<keyword evidence="11" id="KW-0413">Isomerase</keyword>
<dbReference type="STRING" id="29172.A0A0D8YEN8"/>
<dbReference type="GO" id="GO:0005524">
    <property type="term" value="F:ATP binding"/>
    <property type="evidence" value="ECO:0007669"/>
    <property type="project" value="UniProtKB-KW"/>
</dbReference>
<dbReference type="AlphaFoldDB" id="A0A0D8YEN8"/>
<dbReference type="SUPFAM" id="SSF55729">
    <property type="entry name" value="Acyl-CoA N-acyltransferases (Nat)"/>
    <property type="match status" value="1"/>
</dbReference>
<dbReference type="InterPro" id="IPR014013">
    <property type="entry name" value="Helic_SF1/SF2_ATP-bd_DinG/Rad3"/>
</dbReference>
<dbReference type="GO" id="GO:0003677">
    <property type="term" value="F:DNA binding"/>
    <property type="evidence" value="ECO:0007669"/>
    <property type="project" value="InterPro"/>
</dbReference>
<dbReference type="Pfam" id="PF10394">
    <property type="entry name" value="Hat1_N"/>
    <property type="match status" value="1"/>
</dbReference>
<dbReference type="InterPro" id="IPR037113">
    <property type="entry name" value="Hat1_N_sf"/>
</dbReference>
<dbReference type="EMBL" id="KN716155">
    <property type="protein sequence ID" value="KJH53111.1"/>
    <property type="molecule type" value="Genomic_DNA"/>
</dbReference>
<dbReference type="GO" id="GO:0003678">
    <property type="term" value="F:DNA helicase activity"/>
    <property type="evidence" value="ECO:0007669"/>
    <property type="project" value="InterPro"/>
</dbReference>
<dbReference type="GO" id="GO:0051536">
    <property type="term" value="F:iron-sulfur cluster binding"/>
    <property type="evidence" value="ECO:0007669"/>
    <property type="project" value="UniProtKB-KW"/>
</dbReference>
<evidence type="ECO:0000256" key="7">
    <source>
        <dbReference type="ARBA" id="ARBA00022806"/>
    </source>
</evidence>
<feature type="coiled-coil region" evidence="12">
    <location>
        <begin position="489"/>
        <end position="532"/>
    </location>
</feature>
<keyword evidence="8" id="KW-0067">ATP-binding</keyword>
<evidence type="ECO:0000256" key="4">
    <source>
        <dbReference type="ARBA" id="ARBA00022723"/>
    </source>
</evidence>
<dbReference type="SMART" id="SM00488">
    <property type="entry name" value="DEXDc2"/>
    <property type="match status" value="1"/>
</dbReference>
<dbReference type="GO" id="GO:0006139">
    <property type="term" value="P:nucleobase-containing compound metabolic process"/>
    <property type="evidence" value="ECO:0007669"/>
    <property type="project" value="InterPro"/>
</dbReference>
<dbReference type="InterPro" id="IPR013523">
    <property type="entry name" value="Hist_AcTrfase_HAT1_C"/>
</dbReference>
<dbReference type="GO" id="GO:0005634">
    <property type="term" value="C:nucleus"/>
    <property type="evidence" value="ECO:0007669"/>
    <property type="project" value="TreeGrafter"/>
</dbReference>
<keyword evidence="4" id="KW-0479">Metal-binding</keyword>
<evidence type="ECO:0000256" key="6">
    <source>
        <dbReference type="ARBA" id="ARBA00022801"/>
    </source>
</evidence>
<evidence type="ECO:0000313" key="15">
    <source>
        <dbReference type="Proteomes" id="UP000053766"/>
    </source>
</evidence>
<keyword evidence="12" id="KW-0175">Coiled coil</keyword>
<accession>A0A0D8YEN8</accession>
<comment type="cofactor">
    <cofactor evidence="1">
        <name>[4Fe-4S] cluster</name>
        <dbReference type="ChEBI" id="CHEBI:49883"/>
    </cofactor>
</comment>
<dbReference type="PROSITE" id="PS51193">
    <property type="entry name" value="HELICASE_ATP_BIND_2"/>
    <property type="match status" value="1"/>
</dbReference>
<dbReference type="GO" id="GO:0006325">
    <property type="term" value="P:chromatin organization"/>
    <property type="evidence" value="ECO:0007669"/>
    <property type="project" value="InterPro"/>
</dbReference>
<dbReference type="InterPro" id="IPR027417">
    <property type="entry name" value="P-loop_NTPase"/>
</dbReference>
<dbReference type="Gene3D" id="1.10.10.390">
    <property type="match status" value="2"/>
</dbReference>
<dbReference type="InterPro" id="IPR019467">
    <property type="entry name" value="Hat1_N"/>
</dbReference>
<dbReference type="OrthoDB" id="267079at2759"/>
<gene>
    <name evidence="14" type="ORF">DICVIV_00609</name>
</gene>
<dbReference type="InterPro" id="IPR010614">
    <property type="entry name" value="RAD3-like_helicase_DEAD"/>
</dbReference>
<evidence type="ECO:0000256" key="10">
    <source>
        <dbReference type="ARBA" id="ARBA00023014"/>
    </source>
</evidence>
<sequence>MVKMEKDSVLTLFEGRFVSDALKVVWLRFISNEEALADAKGFNPDFAHQHFGEKETIYGYENLRFTLNYTDATMFLYPEISFTTAVSSVEKDMKEDDLIRKLKDQLPLGQINMMVESKEQFQILLSKQSKFRPFGQLVTKFTTKEKSLEAYKVSKSSPDFNAYLARVQSLALWYIDAAQYTDNDDPLWLHYLLYESRMHESGDGTCAYSFAGYVSLYRFYAYPDRIRPRVAQIMLLPQYRKSGIGAKLLDVVYKDLCSMPEVLDITAEDPADNFVYLRDYVDCINCSKLPEFSPEKLKSGFTQEMKNVALEKLKITKVDFVAIRNLAFASIFKRQCRRVYEILRLKCTNMKDPEEAKAYRLDVKRRLELPMKRNERDWKKIQRALDDNEYAQKQMDFSFPFVPYEIQRSLMSEIKQCIEEQQVHSLRSLTPSRNVWLQIGIFESPTGTGKSMSVLCATMTWLEDFEKKTEEDLMRKSGFFNETIDDDWISAHKKKMEFERIEAETYEKRKVLDKIKEKVRNAKEGIKNRNRKRSLWNAINFEEGMEPINSDVPENYESEEEFYSNNEEALDVVKIFYASRTHSQLDQLVDELKKTRFLPRVVTAVSRQTLCVNDDVRRLKHNHLINERCMELRKACTREGKRVKLNEKANSNVGCSANKCPYYKSDAIEELSNEIIAGVLSRPKEIVQRGKEFLACPYFSTRLSLPLCQLVLLPYQVLLHASTRAAWGIRLKGNVLVFDEAHNILGTIGRRFHVTWAILESQLKSKNLMYMRQLLTIVVAMDQFLRKNAAISEELGLTDINLFKIVHYLDATDMCRKFHGFFIRAMNRKVALQSSSASQGGIAKLMAGKNAATRLMEVVNEARATIFIGGTMEPADLLIKSIAETVVLIMCEVPNGCVVFFTSYDNMSTFLSVMKKFRVIEHANMNKEVFVETRASSEGIWDKFVIASRRHEGAVLFAVAGGKLSEGINFSDELGRAVFMIGLPYPNKNSVELKEKMAYLDSQIRCGGNKFYQSLCMHVVNQAIGRAIRHQKDYAAVYLVDHRFTRQDITSALPRWIREKIQCPNSFTEALSLTKTFFKNKM</sequence>
<evidence type="ECO:0000256" key="2">
    <source>
        <dbReference type="ARBA" id="ARBA00008435"/>
    </source>
</evidence>
<evidence type="ECO:0000256" key="8">
    <source>
        <dbReference type="ARBA" id="ARBA00022840"/>
    </source>
</evidence>
<dbReference type="GO" id="GO:0042393">
    <property type="term" value="F:histone binding"/>
    <property type="evidence" value="ECO:0007669"/>
    <property type="project" value="InterPro"/>
</dbReference>
<keyword evidence="7 14" id="KW-0347">Helicase</keyword>
<dbReference type="Gene3D" id="3.40.630.30">
    <property type="match status" value="1"/>
</dbReference>
<comment type="similarity">
    <text evidence="2">Belongs to the DEAD box helicase family. DEAH subfamily. DDX11/CHL1 sub-subfamily.</text>
</comment>
<evidence type="ECO:0000256" key="12">
    <source>
        <dbReference type="SAM" id="Coils"/>
    </source>
</evidence>
<dbReference type="InterPro" id="IPR006554">
    <property type="entry name" value="Helicase-like_DEXD_c2"/>
</dbReference>
<dbReference type="GO" id="GO:0034085">
    <property type="term" value="P:establishment of sister chromatid cohesion"/>
    <property type="evidence" value="ECO:0007669"/>
    <property type="project" value="TreeGrafter"/>
</dbReference>
<dbReference type="PANTHER" id="PTHR11472">
    <property type="entry name" value="DNA REPAIR DEAD HELICASE RAD3/XP-D SUBFAMILY MEMBER"/>
    <property type="match status" value="1"/>
</dbReference>
<protein>
    <recommendedName>
        <fullName evidence="3">Histone acetyltransferase type B catalytic subunit</fullName>
    </recommendedName>
</protein>
<evidence type="ECO:0000256" key="11">
    <source>
        <dbReference type="ARBA" id="ARBA00023235"/>
    </source>
</evidence>
<evidence type="ECO:0000256" key="9">
    <source>
        <dbReference type="ARBA" id="ARBA00023004"/>
    </source>
</evidence>
<dbReference type="SUPFAM" id="SSF52540">
    <property type="entry name" value="P-loop containing nucleoside triphosphate hydrolases"/>
    <property type="match status" value="1"/>
</dbReference>
<dbReference type="Gene3D" id="3.40.50.300">
    <property type="entry name" value="P-loop containing nucleotide triphosphate hydrolases"/>
    <property type="match status" value="2"/>
</dbReference>
<dbReference type="Proteomes" id="UP000053766">
    <property type="component" value="Unassembled WGS sequence"/>
</dbReference>
<feature type="domain" description="Helicase ATP-binding" evidence="13">
    <location>
        <begin position="393"/>
        <end position="788"/>
    </location>
</feature>
<dbReference type="GO" id="GO:0046872">
    <property type="term" value="F:metal ion binding"/>
    <property type="evidence" value="ECO:0007669"/>
    <property type="project" value="UniProtKB-KW"/>
</dbReference>
<proteinExistence type="inferred from homology"/>
<keyword evidence="10" id="KW-0411">Iron-sulfur</keyword>
<dbReference type="GO" id="GO:0016818">
    <property type="term" value="F:hydrolase activity, acting on acid anhydrides, in phosphorus-containing anhydrides"/>
    <property type="evidence" value="ECO:0007669"/>
    <property type="project" value="InterPro"/>
</dbReference>
<dbReference type="Pfam" id="PF06733">
    <property type="entry name" value="DEAD_2"/>
    <property type="match status" value="1"/>
</dbReference>
<evidence type="ECO:0000313" key="14">
    <source>
        <dbReference type="EMBL" id="KJH53111.1"/>
    </source>
</evidence>
<reference evidence="15" key="2">
    <citation type="journal article" date="2016" name="Sci. Rep.">
        <title>Dictyocaulus viviparus genome, variome and transcriptome elucidate lungworm biology and support future intervention.</title>
        <authorList>
            <person name="McNulty S.N."/>
            <person name="Strube C."/>
            <person name="Rosa B.A."/>
            <person name="Martin J.C."/>
            <person name="Tyagi R."/>
            <person name="Choi Y.J."/>
            <person name="Wang Q."/>
            <person name="Hallsworth Pepin K."/>
            <person name="Zhang X."/>
            <person name="Ozersky P."/>
            <person name="Wilson R.K."/>
            <person name="Sternberg P.W."/>
            <person name="Gasser R.B."/>
            <person name="Mitreva M."/>
        </authorList>
    </citation>
    <scope>NUCLEOTIDE SEQUENCE [LARGE SCALE GENOMIC DNA]</scope>
    <source>
        <strain evidence="15">HannoverDv2000</strain>
    </source>
</reference>
<dbReference type="InterPro" id="IPR016181">
    <property type="entry name" value="Acyl_CoA_acyltransferase"/>
</dbReference>
<organism evidence="14 15">
    <name type="scientific">Dictyocaulus viviparus</name>
    <name type="common">Bovine lungworm</name>
    <dbReference type="NCBI Taxonomy" id="29172"/>
    <lineage>
        <taxon>Eukaryota</taxon>
        <taxon>Metazoa</taxon>
        <taxon>Ecdysozoa</taxon>
        <taxon>Nematoda</taxon>
        <taxon>Chromadorea</taxon>
        <taxon>Rhabditida</taxon>
        <taxon>Rhabditina</taxon>
        <taxon>Rhabditomorpha</taxon>
        <taxon>Strongyloidea</taxon>
        <taxon>Metastrongylidae</taxon>
        <taxon>Dictyocaulus</taxon>
    </lineage>
</organism>
<evidence type="ECO:0000259" key="13">
    <source>
        <dbReference type="PROSITE" id="PS51193"/>
    </source>
</evidence>
<dbReference type="Pfam" id="PF21183">
    <property type="entry name" value="HAT1_C"/>
    <property type="match status" value="1"/>
</dbReference>
<dbReference type="InterPro" id="IPR006555">
    <property type="entry name" value="ATP-dep_Helicase_C"/>
</dbReference>
<dbReference type="PANTHER" id="PTHR11472:SF41">
    <property type="entry name" value="ATP-DEPENDENT DNA HELICASE DDX11-RELATED"/>
    <property type="match status" value="1"/>
</dbReference>
<evidence type="ECO:0000256" key="5">
    <source>
        <dbReference type="ARBA" id="ARBA00022741"/>
    </source>
</evidence>
<keyword evidence="5" id="KW-0547">Nucleotide-binding</keyword>
<evidence type="ECO:0000256" key="3">
    <source>
        <dbReference type="ARBA" id="ARBA00021268"/>
    </source>
</evidence>
<evidence type="ECO:0000256" key="1">
    <source>
        <dbReference type="ARBA" id="ARBA00001966"/>
    </source>
</evidence>
<dbReference type="InterPro" id="IPR045028">
    <property type="entry name" value="DinG/Rad3-like"/>
</dbReference>
<dbReference type="SMART" id="SM00491">
    <property type="entry name" value="HELICc2"/>
    <property type="match status" value="1"/>
</dbReference>
<dbReference type="InterPro" id="IPR048776">
    <property type="entry name" value="HAT1_C"/>
</dbReference>
<name>A0A0D8YEN8_DICVI</name>
<reference evidence="14 15" key="1">
    <citation type="submission" date="2013-11" db="EMBL/GenBank/DDBJ databases">
        <title>Draft genome of the bovine lungworm Dictyocaulus viviparus.</title>
        <authorList>
            <person name="Mitreva M."/>
        </authorList>
    </citation>
    <scope>NUCLEOTIDE SEQUENCE [LARGE SCALE GENOMIC DNA]</scope>
    <source>
        <strain evidence="14 15">HannoverDv2000</strain>
    </source>
</reference>